<dbReference type="AlphaFoldDB" id="A0A9J7K8I5"/>
<accession>A0A9J7K8I5</accession>
<reference evidence="15" key="3">
    <citation type="submission" date="2025-08" db="UniProtKB">
        <authorList>
            <consortium name="RefSeq"/>
        </authorList>
    </citation>
    <scope>IDENTIFICATION</scope>
    <source>
        <strain evidence="15">17A/GY</strain>
        <tissue evidence="15">Liver</tissue>
    </source>
</reference>
<dbReference type="InterPro" id="IPR004073">
    <property type="entry name" value="GPCR_3_vmron_rcpt_2"/>
</dbReference>
<feature type="transmembrane region" description="Helical" evidence="12">
    <location>
        <begin position="694"/>
        <end position="717"/>
    </location>
</feature>
<evidence type="ECO:0000256" key="1">
    <source>
        <dbReference type="ARBA" id="ARBA00004651"/>
    </source>
</evidence>
<dbReference type="Gene3D" id="2.10.50.30">
    <property type="entry name" value="GPCR, family 3, nine cysteines domain"/>
    <property type="match status" value="1"/>
</dbReference>
<evidence type="ECO:0000259" key="13">
    <source>
        <dbReference type="PROSITE" id="PS50259"/>
    </source>
</evidence>
<dbReference type="FunFam" id="2.10.50.30:FF:000002">
    <property type="entry name" value="Vomeronasal 2 receptor, h1"/>
    <property type="match status" value="1"/>
</dbReference>
<dbReference type="PANTHER" id="PTHR24061">
    <property type="entry name" value="CALCIUM-SENSING RECEPTOR-RELATED"/>
    <property type="match status" value="1"/>
</dbReference>
<keyword evidence="5" id="KW-0732">Signal</keyword>
<dbReference type="FunFam" id="3.40.50.2300:FF:000125">
    <property type="entry name" value="Vomeronasal 2, receptor 88"/>
    <property type="match status" value="1"/>
</dbReference>
<keyword evidence="6 12" id="KW-1133">Transmembrane helix</keyword>
<name>A0A9J7K8I5_CRIGR</name>
<dbReference type="Proteomes" id="UP001108280">
    <property type="component" value="Chromosome 4"/>
</dbReference>
<dbReference type="GO" id="GO:0005886">
    <property type="term" value="C:plasma membrane"/>
    <property type="evidence" value="ECO:0007669"/>
    <property type="project" value="UniProtKB-SubCell"/>
</dbReference>
<dbReference type="Gene3D" id="3.40.50.2300">
    <property type="match status" value="3"/>
</dbReference>
<evidence type="ECO:0000256" key="8">
    <source>
        <dbReference type="ARBA" id="ARBA00023136"/>
    </source>
</evidence>
<keyword evidence="8 12" id="KW-0472">Membrane</keyword>
<feature type="transmembrane region" description="Helical" evidence="12">
    <location>
        <begin position="729"/>
        <end position="753"/>
    </location>
</feature>
<dbReference type="Pfam" id="PF07562">
    <property type="entry name" value="NCD3G"/>
    <property type="match status" value="1"/>
</dbReference>
<dbReference type="KEGG" id="cge:113835672"/>
<dbReference type="PRINTS" id="PR01535">
    <property type="entry name" value="VOMERONASL2R"/>
</dbReference>
<dbReference type="CDD" id="cd15283">
    <property type="entry name" value="7tmC_V2R_pheromone"/>
    <property type="match status" value="1"/>
</dbReference>
<proteinExistence type="inferred from homology"/>
<dbReference type="InterPro" id="IPR000068">
    <property type="entry name" value="GPCR_3_Ca_sens_rcpt-rel"/>
</dbReference>
<keyword evidence="9" id="KW-0675">Receptor</keyword>
<feature type="transmembrane region" description="Helical" evidence="12">
    <location>
        <begin position="885"/>
        <end position="908"/>
    </location>
</feature>
<gene>
    <name evidence="15" type="primary">LOC113835672</name>
</gene>
<evidence type="ECO:0000256" key="10">
    <source>
        <dbReference type="ARBA" id="ARBA00023180"/>
    </source>
</evidence>
<feature type="domain" description="G-protein coupled receptors family 3 profile" evidence="13">
    <location>
        <begin position="659"/>
        <end position="923"/>
    </location>
</feature>
<evidence type="ECO:0000256" key="11">
    <source>
        <dbReference type="ARBA" id="ARBA00023224"/>
    </source>
</evidence>
<dbReference type="GeneID" id="113835672"/>
<feature type="transmembrane region" description="Helical" evidence="12">
    <location>
        <begin position="659"/>
        <end position="682"/>
    </location>
</feature>
<evidence type="ECO:0000256" key="12">
    <source>
        <dbReference type="SAM" id="Phobius"/>
    </source>
</evidence>
<evidence type="ECO:0000256" key="5">
    <source>
        <dbReference type="ARBA" id="ARBA00022729"/>
    </source>
</evidence>
<reference evidence="14" key="1">
    <citation type="journal article" date="2018" name="Biotechnol. Bioeng.">
        <title>A reference genome of the Chinese hamster based on a hybrid assembly strategy.</title>
        <authorList>
            <person name="Rupp O."/>
            <person name="MacDonald M.L."/>
            <person name="Li S."/>
            <person name="Dhiman H."/>
            <person name="Polson S."/>
            <person name="Griep S."/>
            <person name="Heffner K."/>
            <person name="Hernandez I."/>
            <person name="Brinkrolf K."/>
            <person name="Jadhav V."/>
            <person name="Samoudi M."/>
            <person name="Hao H."/>
            <person name="Kingham B."/>
            <person name="Goesmann A."/>
            <person name="Betenbaugh M.J."/>
            <person name="Lewis N.E."/>
            <person name="Borth N."/>
            <person name="Lee K.H."/>
        </authorList>
    </citation>
    <scope>NUCLEOTIDE SEQUENCE [LARGE SCALE GENOMIC DNA]</scope>
    <source>
        <strain evidence="14">17A/GY</strain>
    </source>
</reference>
<dbReference type="InterPro" id="IPR000337">
    <property type="entry name" value="GPCR_3"/>
</dbReference>
<dbReference type="Pfam" id="PF00003">
    <property type="entry name" value="7tm_3"/>
    <property type="match status" value="1"/>
</dbReference>
<dbReference type="InterPro" id="IPR011500">
    <property type="entry name" value="GPCR_3_9-Cys_dom"/>
</dbReference>
<evidence type="ECO:0000256" key="7">
    <source>
        <dbReference type="ARBA" id="ARBA00023040"/>
    </source>
</evidence>
<dbReference type="Pfam" id="PF01094">
    <property type="entry name" value="ANF_receptor"/>
    <property type="match status" value="1"/>
</dbReference>
<keyword evidence="10" id="KW-0325">Glycoprotein</keyword>
<protein>
    <submittedName>
        <fullName evidence="15">Vomeronasal type-2 receptor 116-like</fullName>
    </submittedName>
</protein>
<feature type="transmembrane region" description="Helical" evidence="12">
    <location>
        <begin position="765"/>
        <end position="790"/>
    </location>
</feature>
<evidence type="ECO:0000256" key="3">
    <source>
        <dbReference type="ARBA" id="ARBA00022475"/>
    </source>
</evidence>
<dbReference type="InterPro" id="IPR001828">
    <property type="entry name" value="ANF_lig-bd_rcpt"/>
</dbReference>
<keyword evidence="11" id="KW-0807">Transducer</keyword>
<organism evidence="14 15">
    <name type="scientific">Cricetulus griseus</name>
    <name type="common">Chinese hamster</name>
    <name type="synonym">Cricetulus barabensis griseus</name>
    <dbReference type="NCBI Taxonomy" id="10029"/>
    <lineage>
        <taxon>Eukaryota</taxon>
        <taxon>Metazoa</taxon>
        <taxon>Chordata</taxon>
        <taxon>Craniata</taxon>
        <taxon>Vertebrata</taxon>
        <taxon>Euteleostomi</taxon>
        <taxon>Mammalia</taxon>
        <taxon>Eutheria</taxon>
        <taxon>Euarchontoglires</taxon>
        <taxon>Glires</taxon>
        <taxon>Rodentia</taxon>
        <taxon>Myomorpha</taxon>
        <taxon>Muroidea</taxon>
        <taxon>Cricetidae</taxon>
        <taxon>Cricetinae</taxon>
        <taxon>Cricetulus</taxon>
    </lineage>
</organism>
<dbReference type="PANTHER" id="PTHR24061:SF545">
    <property type="entry name" value="VOMERONASAL 2, RECEPTOR 118-RELATED"/>
    <property type="match status" value="1"/>
</dbReference>
<comment type="subcellular location">
    <subcellularLocation>
        <location evidence="1">Cell membrane</location>
        <topology evidence="1">Multi-pass membrane protein</topology>
    </subcellularLocation>
</comment>
<dbReference type="InterPro" id="IPR028082">
    <property type="entry name" value="Peripla_BP_I"/>
</dbReference>
<dbReference type="PRINTS" id="PR00248">
    <property type="entry name" value="GPCRMGR"/>
</dbReference>
<keyword evidence="4 12" id="KW-0812">Transmembrane</keyword>
<dbReference type="RefSeq" id="XP_035300050.1">
    <property type="nucleotide sequence ID" value="XM_035444159.1"/>
</dbReference>
<evidence type="ECO:0000313" key="15">
    <source>
        <dbReference type="RefSeq" id="XP_035300050.1"/>
    </source>
</evidence>
<comment type="similarity">
    <text evidence="2">Belongs to the G-protein coupled receptor 3 family.</text>
</comment>
<dbReference type="OrthoDB" id="5984008at2759"/>
<dbReference type="SUPFAM" id="SSF53822">
    <property type="entry name" value="Periplasmic binding protein-like I"/>
    <property type="match status" value="1"/>
</dbReference>
<keyword evidence="3" id="KW-1003">Cell membrane</keyword>
<evidence type="ECO:0000256" key="4">
    <source>
        <dbReference type="ARBA" id="ARBA00022692"/>
    </source>
</evidence>
<reference evidence="14" key="2">
    <citation type="journal article" date="2020" name="Biotechnol. Bioeng.">
        <title>Chromosome-scale scaffolds for the Chinese hamster reference genome assembly to facilitate the study of the CHO epigenome.</title>
        <authorList>
            <person name="Hilliard W."/>
            <person name="MacDonald M."/>
            <person name="Lee K.H."/>
        </authorList>
    </citation>
    <scope>NUCLEOTIDE SEQUENCE [LARGE SCALE GENOMIC DNA]</scope>
    <source>
        <strain evidence="14">17A/GY</strain>
    </source>
</reference>
<dbReference type="GO" id="GO:0004930">
    <property type="term" value="F:G protein-coupled receptor activity"/>
    <property type="evidence" value="ECO:0007669"/>
    <property type="project" value="UniProtKB-KW"/>
</dbReference>
<feature type="transmembrane region" description="Helical" evidence="12">
    <location>
        <begin position="818"/>
        <end position="841"/>
    </location>
</feature>
<keyword evidence="7" id="KW-0297">G-protein coupled receptor</keyword>
<evidence type="ECO:0000256" key="2">
    <source>
        <dbReference type="ARBA" id="ARBA00007242"/>
    </source>
</evidence>
<evidence type="ECO:0000256" key="6">
    <source>
        <dbReference type="ARBA" id="ARBA00022989"/>
    </source>
</evidence>
<dbReference type="InterPro" id="IPR017978">
    <property type="entry name" value="GPCR_3_C"/>
</dbReference>
<dbReference type="PROSITE" id="PS50259">
    <property type="entry name" value="G_PROTEIN_RECEP_F3_4"/>
    <property type="match status" value="1"/>
</dbReference>
<dbReference type="InterPro" id="IPR038550">
    <property type="entry name" value="GPCR_3_9-Cys_sf"/>
</dbReference>
<evidence type="ECO:0000313" key="14">
    <source>
        <dbReference type="Proteomes" id="UP001108280"/>
    </source>
</evidence>
<sequence length="932" mass="106173">MIDEMCSNNWNPTTYMNADIILGAFIPIYITQDLQDQFLIPFKKKPNLFDAMIGQGFKSSNIPNLLRVDDDNTLTVLIILPLLFRGKWKNYQYLLTLYFAIEEINKDAHLLPNVTLGFHLYNAFHSHRRTLEGLLMWLCDRSEIIPNYKCKTQHKALGIIAGIRPEFSAAIGTLLELYKIPQVTYGIFYSVLSDKDTFPSVYQISPQEKALTQGVILLLLHFGWKWVGIIVADDLKGKEFLSDMTAELASKDICVAFTEKIPTYMKLELLFGGGLVNLSQHTKVNVHVFYGDIDDVLFFYILNEIRSNRKKMWIMAKPHFVYLQSVFYKWIGLMSFFEGSFSFSKKRNIPGFKHFIQALTPSQYPGDIYFHKFWLDNFHCSPSPLLCGVQELCPLNISLKNKQEIQVVMITSEPSVSIWNAVYAVAHALHEMLLSKTKIDSHKDINQDRLLPWQVSLPHRERRHWELILLVGTSLSSNTQHTFMFLRIIPLANHSCLHAKYVEYIHELHPFLRKIQFTNAAGDQICFDEKENPMEKYDIQNFVGYTNHDSFVVKVGEFVSKSPQDKGLFINEVLIKWPSNFNQNPQSVCTQSCGPGFWKLTEEGRPACCFSCVFCPERHISNQTDQQECIPCPIQQYPNPERNNCLQKSMTFLSLEDSLGLALVCAALCFSVSTAVVLGIFLKHQDSPIVKANNQTLSFILLISLLLCFMCTFLFIGQPSTASCILQQITFALVFTLVLSTVLAKTITVVLAFRAVKLGRTMRRLFVSGIYNSVIPICFLMQLILLGVWMGTSPPYIQADAHSEHSYIIILCNKGSVTAFYCVLAYLGILALGSFTVAFLARNLPDTFNESKFLTFSMLVFCSVWVTFLPVYHSTKNKAMVAVEVFSILASSAGLLGCIFIPKCYIILLRPDKNSLKCFKNKTKYIQNRLFS</sequence>
<feature type="transmembrane region" description="Helical" evidence="12">
    <location>
        <begin position="853"/>
        <end position="873"/>
    </location>
</feature>
<evidence type="ECO:0000256" key="9">
    <source>
        <dbReference type="ARBA" id="ARBA00023170"/>
    </source>
</evidence>
<keyword evidence="14" id="KW-1185">Reference proteome</keyword>